<accession>A0A0A6RVT2</accession>
<name>A0A0A6RVT2_9GAMM</name>
<dbReference type="Proteomes" id="UP000030428">
    <property type="component" value="Unassembled WGS sequence"/>
</dbReference>
<organism evidence="1 2">
    <name type="scientific">Candidatus Thiomargarita nelsonii</name>
    <dbReference type="NCBI Taxonomy" id="1003181"/>
    <lineage>
        <taxon>Bacteria</taxon>
        <taxon>Pseudomonadati</taxon>
        <taxon>Pseudomonadota</taxon>
        <taxon>Gammaproteobacteria</taxon>
        <taxon>Thiotrichales</taxon>
        <taxon>Thiotrichaceae</taxon>
        <taxon>Thiomargarita</taxon>
    </lineage>
</organism>
<reference evidence="1 2" key="1">
    <citation type="journal article" date="2016" name="Front. Microbiol.">
        <title>Single-Cell (Meta-)Genomics of a Dimorphic Candidatus Thiomargarita nelsonii Reveals Genomic Plasticity.</title>
        <authorList>
            <person name="Flood B.E."/>
            <person name="Fliss P."/>
            <person name="Jones D.S."/>
            <person name="Dick G.J."/>
            <person name="Jain S."/>
            <person name="Kaster A.K."/>
            <person name="Winkel M."/>
            <person name="Mussmann M."/>
            <person name="Bailey J."/>
        </authorList>
    </citation>
    <scope>NUCLEOTIDE SEQUENCE [LARGE SCALE GENOMIC DNA]</scope>
    <source>
        <strain evidence="1">Hydrate Ridge</strain>
    </source>
</reference>
<proteinExistence type="predicted"/>
<protein>
    <submittedName>
        <fullName evidence="1">Uncharacterized protein</fullName>
    </submittedName>
</protein>
<evidence type="ECO:0000313" key="2">
    <source>
        <dbReference type="Proteomes" id="UP000030428"/>
    </source>
</evidence>
<keyword evidence="2" id="KW-1185">Reference proteome</keyword>
<dbReference type="EMBL" id="JSZA02000159">
    <property type="protein sequence ID" value="KHD07981.1"/>
    <property type="molecule type" value="Genomic_DNA"/>
</dbReference>
<dbReference type="AlphaFoldDB" id="A0A0A6RVT2"/>
<evidence type="ECO:0000313" key="1">
    <source>
        <dbReference type="EMBL" id="KHD07981.1"/>
    </source>
</evidence>
<gene>
    <name evidence="1" type="ORF">PN36_26705</name>
</gene>
<comment type="caution">
    <text evidence="1">The sequence shown here is derived from an EMBL/GenBank/DDBJ whole genome shotgun (WGS) entry which is preliminary data.</text>
</comment>
<sequence length="176" mass="20240">MPRLTSIELKECLQKLPKQLLSDICFYLETEYDHNLTSFINLDDATAGIALKMIELLKLYDQGFEHLEKILVEHKLCGMGSQREITRKNVELVAKKALVSVPVADLANAMQSAFGLNDFKTLCFELEDVDYDAFPENAGLRGKMELLIKDCQYRDCYVDLVKKVLEKRPHLRDRLL</sequence>